<protein>
    <submittedName>
        <fullName evidence="1">Tetratricopeptide repeat protein</fullName>
    </submittedName>
</protein>
<reference evidence="1" key="1">
    <citation type="submission" date="2021-01" db="EMBL/GenBank/DDBJ databases">
        <authorList>
            <person name="Sun Q."/>
        </authorList>
    </citation>
    <scope>NUCLEOTIDE SEQUENCE</scope>
    <source>
        <strain evidence="1">YIM B02566</strain>
    </source>
</reference>
<gene>
    <name evidence="1" type="ORF">JHL16_33940</name>
</gene>
<name>A0ACC5RFL2_9HYPH</name>
<evidence type="ECO:0000313" key="2">
    <source>
        <dbReference type="Proteomes" id="UP000616151"/>
    </source>
</evidence>
<proteinExistence type="predicted"/>
<accession>A0ACC5RFL2</accession>
<sequence>MLGRSWFPRWSAGLAEVETARRLAAIMAADIVGYSRLMEANEERTLASLRQLRHEFFDPAVAKHRGRIFKTIGDGFLVEFGSVIDATRCAMEVQGGMPHRNEALPEDRHIKFRVGLHVGDMIVEGDDIYGDGVNIAARLEGLAAPGGIACSAAVRDHVGHKLDIDFVDQGEKAVKNIAQPLHVYFVGPVRAEEHAPFPAHRGKPTIAILPFANMSSDAEQEFFSDGITEDLITDLSKVSGLQVLSRNTVFTFKGKAQNLQQTARQLGVEYLVEGSVRKAGSKVRITAQLIEGATDHHLWAERFDRDLTDIFAVQDEITKTIVAQLRVKLLPDERAAIEDAPTQNIEAYTAFLKGKQIFRVGTRQSLVRARQMYARALELDPSYAMAYVGLANCASYLKSFHGFDITADEILATIDKALRINPALAEAHAARGIVFAIDDRREESIAAFRKALESDPNNWEATYHFGRFYFTIGDFQSALALFLRAMELQPEDYESVTFLSMTLEALGRRAEGVTYAQIAVKRAKQALSQTPENPRPAQLLANIHAYLGERQHAEAWIKRAFEIDPDDNHVRYNAACVYSMLGEFDKAFDLLDIWVHHAARDSKLWFLSDPDFTALRRHPRYADLLKQIEGVVGR</sequence>
<dbReference type="EMBL" id="JAENHL010000008">
    <property type="protein sequence ID" value="MBK1871419.1"/>
    <property type="molecule type" value="Genomic_DNA"/>
</dbReference>
<evidence type="ECO:0000313" key="1">
    <source>
        <dbReference type="EMBL" id="MBK1871419.1"/>
    </source>
</evidence>
<organism evidence="1 2">
    <name type="scientific">Taklimakanibacter albus</name>
    <dbReference type="NCBI Taxonomy" id="2800327"/>
    <lineage>
        <taxon>Bacteria</taxon>
        <taxon>Pseudomonadati</taxon>
        <taxon>Pseudomonadota</taxon>
        <taxon>Alphaproteobacteria</taxon>
        <taxon>Hyphomicrobiales</taxon>
        <taxon>Aestuariivirgaceae</taxon>
        <taxon>Taklimakanibacter</taxon>
    </lineage>
</organism>
<comment type="caution">
    <text evidence="1">The sequence shown here is derived from an EMBL/GenBank/DDBJ whole genome shotgun (WGS) entry which is preliminary data.</text>
</comment>
<keyword evidence="2" id="KW-1185">Reference proteome</keyword>
<dbReference type="Proteomes" id="UP000616151">
    <property type="component" value="Unassembled WGS sequence"/>
</dbReference>